<protein>
    <recommendedName>
        <fullName evidence="2">UPF0291 protein JOD17_002771</fullName>
    </recommendedName>
</protein>
<name>A0ABS2PE42_9BACL</name>
<comment type="similarity">
    <text evidence="2">Belongs to the UPF0291 family.</text>
</comment>
<comment type="subcellular location">
    <subcellularLocation>
        <location evidence="2">Cytoplasm</location>
    </subcellularLocation>
</comment>
<dbReference type="EMBL" id="JAFBEC010000008">
    <property type="protein sequence ID" value="MBM7633675.1"/>
    <property type="molecule type" value="Genomic_DNA"/>
</dbReference>
<dbReference type="Pfam" id="PF05979">
    <property type="entry name" value="DUF896"/>
    <property type="match status" value="1"/>
</dbReference>
<evidence type="ECO:0000313" key="5">
    <source>
        <dbReference type="Proteomes" id="UP000741863"/>
    </source>
</evidence>
<accession>A0ABS2PE42</accession>
<dbReference type="Gene3D" id="1.10.287.540">
    <property type="entry name" value="Helix hairpin bin"/>
    <property type="match status" value="1"/>
</dbReference>
<sequence length="75" mass="8738">MIPIIERINELAKKSKEIGLTENEQNEQAKLRQEYLGYIRGQVKDTISNVTVVDEEGTDVTPEKLKNEQERRRSH</sequence>
<dbReference type="Proteomes" id="UP000741863">
    <property type="component" value="Unassembled WGS sequence"/>
</dbReference>
<dbReference type="PANTHER" id="PTHR37300:SF1">
    <property type="entry name" value="UPF0291 PROTEIN YNZC"/>
    <property type="match status" value="1"/>
</dbReference>
<feature type="region of interest" description="Disordered" evidence="3">
    <location>
        <begin position="55"/>
        <end position="75"/>
    </location>
</feature>
<dbReference type="SUPFAM" id="SSF158221">
    <property type="entry name" value="YnzC-like"/>
    <property type="match status" value="1"/>
</dbReference>
<feature type="compositionally biased region" description="Basic and acidic residues" evidence="3">
    <location>
        <begin position="61"/>
        <end position="75"/>
    </location>
</feature>
<evidence type="ECO:0000256" key="1">
    <source>
        <dbReference type="ARBA" id="ARBA00022490"/>
    </source>
</evidence>
<evidence type="ECO:0000313" key="4">
    <source>
        <dbReference type="EMBL" id="MBM7633675.1"/>
    </source>
</evidence>
<keyword evidence="5" id="KW-1185">Reference proteome</keyword>
<dbReference type="InterPro" id="IPR009242">
    <property type="entry name" value="DUF896"/>
</dbReference>
<dbReference type="RefSeq" id="WP_204698386.1">
    <property type="nucleotide sequence ID" value="NZ_JAFBEC010000008.1"/>
</dbReference>
<dbReference type="PANTHER" id="PTHR37300">
    <property type="entry name" value="UPF0291 PROTEIN CBO2609/CLC_2481"/>
    <property type="match status" value="1"/>
</dbReference>
<dbReference type="HAMAP" id="MF_01103">
    <property type="entry name" value="UPF0291"/>
    <property type="match status" value="1"/>
</dbReference>
<gene>
    <name evidence="4" type="ORF">JOD17_002771</name>
</gene>
<reference evidence="4 5" key="1">
    <citation type="submission" date="2021-01" db="EMBL/GenBank/DDBJ databases">
        <title>Genomic Encyclopedia of Type Strains, Phase IV (KMG-IV): sequencing the most valuable type-strain genomes for metagenomic binning, comparative biology and taxonomic classification.</title>
        <authorList>
            <person name="Goeker M."/>
        </authorList>
    </citation>
    <scope>NUCLEOTIDE SEQUENCE [LARGE SCALE GENOMIC DNA]</scope>
    <source>
        <strain evidence="4 5">DSM 25540</strain>
    </source>
</reference>
<evidence type="ECO:0000256" key="2">
    <source>
        <dbReference type="HAMAP-Rule" id="MF_01103"/>
    </source>
</evidence>
<keyword evidence="1 2" id="KW-0963">Cytoplasm</keyword>
<evidence type="ECO:0000256" key="3">
    <source>
        <dbReference type="SAM" id="MobiDB-lite"/>
    </source>
</evidence>
<comment type="caution">
    <text evidence="4">The sequence shown here is derived from an EMBL/GenBank/DDBJ whole genome shotgun (WGS) entry which is preliminary data.</text>
</comment>
<proteinExistence type="inferred from homology"/>
<organism evidence="4 5">
    <name type="scientific">Geomicrobium sediminis</name>
    <dbReference type="NCBI Taxonomy" id="1347788"/>
    <lineage>
        <taxon>Bacteria</taxon>
        <taxon>Bacillati</taxon>
        <taxon>Bacillota</taxon>
        <taxon>Bacilli</taxon>
        <taxon>Bacillales</taxon>
        <taxon>Geomicrobium</taxon>
    </lineage>
</organism>